<evidence type="ECO:0000313" key="7">
    <source>
        <dbReference type="Proteomes" id="UP000053405"/>
    </source>
</evidence>
<dbReference type="EMBL" id="BANT01000022">
    <property type="protein sequence ID" value="GAC57570.1"/>
    <property type="molecule type" value="Genomic_DNA"/>
</dbReference>
<evidence type="ECO:0000256" key="1">
    <source>
        <dbReference type="ARBA" id="ARBA00023015"/>
    </source>
</evidence>
<dbReference type="Proteomes" id="UP000053405">
    <property type="component" value="Unassembled WGS sequence"/>
</dbReference>
<dbReference type="InterPro" id="IPR018062">
    <property type="entry name" value="HTH_AraC-typ_CS"/>
</dbReference>
<dbReference type="PROSITE" id="PS00041">
    <property type="entry name" value="HTH_ARAC_FAMILY_1"/>
    <property type="match status" value="1"/>
</dbReference>
<reference evidence="6 7" key="1">
    <citation type="submission" date="2012-12" db="EMBL/GenBank/DDBJ databases">
        <title>Whole genome shotgun sequence of Gordonia hirsuta NBRC 16056.</title>
        <authorList>
            <person name="Isaki-Nakamura S."/>
            <person name="Hosoyama A."/>
            <person name="Tsuchikane K."/>
            <person name="Katsumata H."/>
            <person name="Baba S."/>
            <person name="Yamazaki S."/>
            <person name="Fujita N."/>
        </authorList>
    </citation>
    <scope>NUCLEOTIDE SEQUENCE [LARGE SCALE GENOMIC DNA]</scope>
    <source>
        <strain evidence="6 7">NBRC 16056</strain>
    </source>
</reference>
<gene>
    <name evidence="6" type="ORF">GOHSU_22_00300</name>
</gene>
<dbReference type="PANTHER" id="PTHR46796">
    <property type="entry name" value="HTH-TYPE TRANSCRIPTIONAL ACTIVATOR RHAS-RELATED"/>
    <property type="match status" value="1"/>
</dbReference>
<keyword evidence="1" id="KW-0805">Transcription regulation</keyword>
<dbReference type="PANTHER" id="PTHR46796:SF6">
    <property type="entry name" value="ARAC SUBFAMILY"/>
    <property type="match status" value="1"/>
</dbReference>
<comment type="caution">
    <text evidence="6">The sequence shown here is derived from an EMBL/GenBank/DDBJ whole genome shotgun (WGS) entry which is preliminary data.</text>
</comment>
<dbReference type="InterPro" id="IPR035418">
    <property type="entry name" value="AraC-bd_2"/>
</dbReference>
<dbReference type="STRING" id="1121927.GOHSU_22_00300"/>
<keyword evidence="7" id="KW-1185">Reference proteome</keyword>
<dbReference type="InterPro" id="IPR050204">
    <property type="entry name" value="AraC_XylS_family_regulators"/>
</dbReference>
<evidence type="ECO:0000313" key="6">
    <source>
        <dbReference type="EMBL" id="GAC57570.1"/>
    </source>
</evidence>
<dbReference type="Gene3D" id="1.10.10.60">
    <property type="entry name" value="Homeodomain-like"/>
    <property type="match status" value="1"/>
</dbReference>
<name>L7L8V4_9ACTN</name>
<evidence type="ECO:0000259" key="5">
    <source>
        <dbReference type="PROSITE" id="PS01124"/>
    </source>
</evidence>
<feature type="compositionally biased region" description="Polar residues" evidence="4">
    <location>
        <begin position="290"/>
        <end position="300"/>
    </location>
</feature>
<dbReference type="AlphaFoldDB" id="L7L8V4"/>
<protein>
    <submittedName>
        <fullName evidence="6">Putative AraC family transcriptional regulator</fullName>
    </submittedName>
</protein>
<dbReference type="GO" id="GO:0003700">
    <property type="term" value="F:DNA-binding transcription factor activity"/>
    <property type="evidence" value="ECO:0007669"/>
    <property type="project" value="InterPro"/>
</dbReference>
<dbReference type="RefSeq" id="WP_005939937.1">
    <property type="nucleotide sequence ID" value="NZ_ATVK01000050.1"/>
</dbReference>
<organism evidence="6 7">
    <name type="scientific">Gordonia hirsuta DSM 44140 = NBRC 16056</name>
    <dbReference type="NCBI Taxonomy" id="1121927"/>
    <lineage>
        <taxon>Bacteria</taxon>
        <taxon>Bacillati</taxon>
        <taxon>Actinomycetota</taxon>
        <taxon>Actinomycetes</taxon>
        <taxon>Mycobacteriales</taxon>
        <taxon>Gordoniaceae</taxon>
        <taxon>Gordonia</taxon>
    </lineage>
</organism>
<dbReference type="Pfam" id="PF14525">
    <property type="entry name" value="AraC_binding_2"/>
    <property type="match status" value="1"/>
</dbReference>
<dbReference type="InterPro" id="IPR009057">
    <property type="entry name" value="Homeodomain-like_sf"/>
</dbReference>
<keyword evidence="3" id="KW-0804">Transcription</keyword>
<proteinExistence type="predicted"/>
<sequence>MTRGQAGPQPHLLFDRVAAADGAAGGATVRSGRIGAVRVQASQLAAGTADTDGSDRLTAPTESAVRFVSFDAPTRLHCLQSGRQYDCAPGQLVLIPPHRACRWEFGEPTRCTVLSVPSARFGGLGDSLRSAGAEPLADSMLNRAAAEFIEQLTHDVVSGRGTADQATDHVVLEMLRSTLERRSYALARTSDQQVHTRVLALIDQHFADPDLSAAQIAGWLAMSRRQLYRHYEGQDQTVAGLIAERRLEHARGLLAQVPRLSLDMIAAASGFASAGTLRRRFSARYGTTPRDYQNDTQVSEHSAEQAPPLARLRPVRPVTDAFETI</sequence>
<dbReference type="eggNOG" id="COG2207">
    <property type="taxonomic scope" value="Bacteria"/>
</dbReference>
<evidence type="ECO:0000256" key="3">
    <source>
        <dbReference type="ARBA" id="ARBA00023163"/>
    </source>
</evidence>
<dbReference type="Pfam" id="PF12833">
    <property type="entry name" value="HTH_18"/>
    <property type="match status" value="1"/>
</dbReference>
<dbReference type="GO" id="GO:0043565">
    <property type="term" value="F:sequence-specific DNA binding"/>
    <property type="evidence" value="ECO:0007669"/>
    <property type="project" value="InterPro"/>
</dbReference>
<dbReference type="InterPro" id="IPR018060">
    <property type="entry name" value="HTH_AraC"/>
</dbReference>
<evidence type="ECO:0000256" key="2">
    <source>
        <dbReference type="ARBA" id="ARBA00023125"/>
    </source>
</evidence>
<dbReference type="SMART" id="SM00342">
    <property type="entry name" value="HTH_ARAC"/>
    <property type="match status" value="1"/>
</dbReference>
<feature type="domain" description="HTH araC/xylS-type" evidence="5">
    <location>
        <begin position="196"/>
        <end position="295"/>
    </location>
</feature>
<accession>L7L8V4</accession>
<keyword evidence="2" id="KW-0238">DNA-binding</keyword>
<feature type="region of interest" description="Disordered" evidence="4">
    <location>
        <begin position="288"/>
        <end position="307"/>
    </location>
</feature>
<dbReference type="PROSITE" id="PS01124">
    <property type="entry name" value="HTH_ARAC_FAMILY_2"/>
    <property type="match status" value="1"/>
</dbReference>
<dbReference type="SUPFAM" id="SSF46689">
    <property type="entry name" value="Homeodomain-like"/>
    <property type="match status" value="1"/>
</dbReference>
<evidence type="ECO:0000256" key="4">
    <source>
        <dbReference type="SAM" id="MobiDB-lite"/>
    </source>
</evidence>